<accession>A0A5J9WNB7</accession>
<reference evidence="2 3" key="1">
    <citation type="journal article" date="2019" name="Sci. Rep.">
        <title>A high-quality genome of Eragrostis curvula grass provides insights into Poaceae evolution and supports new strategies to enhance forage quality.</title>
        <authorList>
            <person name="Carballo J."/>
            <person name="Santos B.A.C.M."/>
            <person name="Zappacosta D."/>
            <person name="Garbus I."/>
            <person name="Selva J.P."/>
            <person name="Gallo C.A."/>
            <person name="Diaz A."/>
            <person name="Albertini E."/>
            <person name="Caccamo M."/>
            <person name="Echenique V."/>
        </authorList>
    </citation>
    <scope>NUCLEOTIDE SEQUENCE [LARGE SCALE GENOMIC DNA]</scope>
    <source>
        <strain evidence="3">cv. Victoria</strain>
        <tissue evidence="2">Leaf</tissue>
    </source>
</reference>
<proteinExistence type="predicted"/>
<keyword evidence="3" id="KW-1185">Reference proteome</keyword>
<comment type="caution">
    <text evidence="2">The sequence shown here is derived from an EMBL/GenBank/DDBJ whole genome shotgun (WGS) entry which is preliminary data.</text>
</comment>
<organism evidence="2 3">
    <name type="scientific">Eragrostis curvula</name>
    <name type="common">weeping love grass</name>
    <dbReference type="NCBI Taxonomy" id="38414"/>
    <lineage>
        <taxon>Eukaryota</taxon>
        <taxon>Viridiplantae</taxon>
        <taxon>Streptophyta</taxon>
        <taxon>Embryophyta</taxon>
        <taxon>Tracheophyta</taxon>
        <taxon>Spermatophyta</taxon>
        <taxon>Magnoliopsida</taxon>
        <taxon>Liliopsida</taxon>
        <taxon>Poales</taxon>
        <taxon>Poaceae</taxon>
        <taxon>PACMAD clade</taxon>
        <taxon>Chloridoideae</taxon>
        <taxon>Eragrostideae</taxon>
        <taxon>Eragrostidinae</taxon>
        <taxon>Eragrostis</taxon>
    </lineage>
</organism>
<sequence length="71" mass="7314">MPSPAPPRALGAGTPGSGAAGPDPLCNRGDDIAACCYGGMRGATHGPWLGQDENSRELKMASYRIICPSWV</sequence>
<gene>
    <name evidence="2" type="ORF">EJB05_01576</name>
</gene>
<dbReference type="EMBL" id="RWGY01000002">
    <property type="protein sequence ID" value="TVU50212.1"/>
    <property type="molecule type" value="Genomic_DNA"/>
</dbReference>
<dbReference type="Gramene" id="TVU50212">
    <property type="protein sequence ID" value="TVU50212"/>
    <property type="gene ID" value="EJB05_01576"/>
</dbReference>
<dbReference type="Proteomes" id="UP000324897">
    <property type="component" value="Chromosome 6"/>
</dbReference>
<evidence type="ECO:0000313" key="2">
    <source>
        <dbReference type="EMBL" id="TVU50212.1"/>
    </source>
</evidence>
<feature type="non-terminal residue" evidence="2">
    <location>
        <position position="1"/>
    </location>
</feature>
<evidence type="ECO:0000256" key="1">
    <source>
        <dbReference type="SAM" id="MobiDB-lite"/>
    </source>
</evidence>
<feature type="region of interest" description="Disordered" evidence="1">
    <location>
        <begin position="1"/>
        <end position="23"/>
    </location>
</feature>
<protein>
    <submittedName>
        <fullName evidence="2">Uncharacterized protein</fullName>
    </submittedName>
</protein>
<dbReference type="AlphaFoldDB" id="A0A5J9WNB7"/>
<name>A0A5J9WNB7_9POAL</name>
<evidence type="ECO:0000313" key="3">
    <source>
        <dbReference type="Proteomes" id="UP000324897"/>
    </source>
</evidence>